<keyword evidence="2 6" id="KW-0032">Aminotransferase</keyword>
<dbReference type="EC" id="2.6.1.11" evidence="6"/>
<evidence type="ECO:0000256" key="2">
    <source>
        <dbReference type="ARBA" id="ARBA00022576"/>
    </source>
</evidence>
<gene>
    <name evidence="6" type="ORF">H8R10_01710</name>
</gene>
<dbReference type="InterPro" id="IPR005814">
    <property type="entry name" value="Aminotrans_3"/>
</dbReference>
<dbReference type="EMBL" id="JACRUO010000001">
    <property type="protein sequence ID" value="MBD3688953.1"/>
    <property type="molecule type" value="Genomic_DNA"/>
</dbReference>
<evidence type="ECO:0000256" key="5">
    <source>
        <dbReference type="RuleBase" id="RU003560"/>
    </source>
</evidence>
<dbReference type="InterPro" id="IPR015424">
    <property type="entry name" value="PyrdxlP-dep_Trfase"/>
</dbReference>
<dbReference type="AlphaFoldDB" id="A0A8I0GCC4"/>
<dbReference type="CDD" id="cd00610">
    <property type="entry name" value="OAT_like"/>
    <property type="match status" value="1"/>
</dbReference>
<keyword evidence="3 6" id="KW-0808">Transferase</keyword>
<dbReference type="Pfam" id="PF00202">
    <property type="entry name" value="Aminotran_3"/>
    <property type="match status" value="1"/>
</dbReference>
<dbReference type="RefSeq" id="WP_191071038.1">
    <property type="nucleotide sequence ID" value="NZ_CP060506.1"/>
</dbReference>
<dbReference type="PANTHER" id="PTHR11986">
    <property type="entry name" value="AMINOTRANSFERASE CLASS III"/>
    <property type="match status" value="1"/>
</dbReference>
<comment type="caution">
    <text evidence="6">The sequence shown here is derived from an EMBL/GenBank/DDBJ whole genome shotgun (WGS) entry which is preliminary data.</text>
</comment>
<keyword evidence="4 5" id="KW-0663">Pyridoxal phosphate</keyword>
<reference evidence="6 7" key="1">
    <citation type="submission" date="2020-08" db="EMBL/GenBank/DDBJ databases">
        <title>Winkia gen. nov., sp. nov., isolated from faeces of the Anser albifrons in China.</title>
        <authorList>
            <person name="Liu Q."/>
        </authorList>
    </citation>
    <scope>NUCLEOTIDE SEQUENCE [LARGE SCALE GENOMIC DNA]</scope>
    <source>
        <strain evidence="6 7">C62</strain>
    </source>
</reference>
<dbReference type="GO" id="GO:0003992">
    <property type="term" value="F:N2-acetyl-L-ornithine:2-oxoglutarate 5-aminotransferase activity"/>
    <property type="evidence" value="ECO:0007669"/>
    <property type="project" value="UniProtKB-EC"/>
</dbReference>
<dbReference type="Gene3D" id="3.40.640.10">
    <property type="entry name" value="Type I PLP-dependent aspartate aminotransferase-like (Major domain)"/>
    <property type="match status" value="1"/>
</dbReference>
<dbReference type="FunFam" id="3.40.640.10:FF:000004">
    <property type="entry name" value="Acetylornithine aminotransferase"/>
    <property type="match status" value="1"/>
</dbReference>
<organism evidence="6 7">
    <name type="scientific">Nanchangia anserum</name>
    <dbReference type="NCBI Taxonomy" id="2692125"/>
    <lineage>
        <taxon>Bacteria</taxon>
        <taxon>Bacillati</taxon>
        <taxon>Actinomycetota</taxon>
        <taxon>Actinomycetes</taxon>
        <taxon>Actinomycetales</taxon>
        <taxon>Actinomycetaceae</taxon>
        <taxon>Nanchangia</taxon>
    </lineage>
</organism>
<dbReference type="NCBIfam" id="NF002874">
    <property type="entry name" value="PRK03244.1"/>
    <property type="match status" value="1"/>
</dbReference>
<name>A0A8I0GCC4_9ACTO</name>
<dbReference type="SUPFAM" id="SSF53383">
    <property type="entry name" value="PLP-dependent transferases"/>
    <property type="match status" value="1"/>
</dbReference>
<sequence>MSSASDATWRERYGETLMNTFGSPQLVLSHGSGVYVWDVEGNRYLDMLGGIATNCLGYAHPDLVEAVSAQAGRLMHASNFFATPPQIRAAMRVSAALFSAGEAPEGTRVFFTNSGTEANETALKIVRKHAGPQRPRILALTHAFHGRTTGALALTWKEPYRAPFAPLMPGIEFIEPTVSALEAAWGDDVGGIFIEPIQGEAGVRAIDADFIAAARALTTRTGALLVADEVQTGIGRTGRWMAHHAWRDADGKPIVPDVVTLAKAVGGGFPVGACVGIGPAGAILTPGTHGTTFGGNALAGAAVDATLSIIERDRLVDNARIQGENLRRALRDIEPDLITEVRGEGLLIGIDIATDAPAVVTKLREGGIIANATGPATLRLAPPLIITEDDWRPVPAAIRDAVHAVRTDTTSA</sequence>
<dbReference type="PANTHER" id="PTHR11986:SF79">
    <property type="entry name" value="ACETYLORNITHINE AMINOTRANSFERASE, MITOCHONDRIAL"/>
    <property type="match status" value="1"/>
</dbReference>
<proteinExistence type="inferred from homology"/>
<comment type="similarity">
    <text evidence="5">Belongs to the class-III pyridoxal-phosphate-dependent aminotransferase family.</text>
</comment>
<dbReference type="GO" id="GO:0030170">
    <property type="term" value="F:pyridoxal phosphate binding"/>
    <property type="evidence" value="ECO:0007669"/>
    <property type="project" value="InterPro"/>
</dbReference>
<dbReference type="Proteomes" id="UP000627538">
    <property type="component" value="Unassembled WGS sequence"/>
</dbReference>
<dbReference type="InterPro" id="IPR015422">
    <property type="entry name" value="PyrdxlP-dep_Trfase_small"/>
</dbReference>
<dbReference type="InterPro" id="IPR050103">
    <property type="entry name" value="Class-III_PLP-dep_AT"/>
</dbReference>
<dbReference type="Gene3D" id="3.90.1150.10">
    <property type="entry name" value="Aspartate Aminotransferase, domain 1"/>
    <property type="match status" value="1"/>
</dbReference>
<evidence type="ECO:0000256" key="1">
    <source>
        <dbReference type="ARBA" id="ARBA00001933"/>
    </source>
</evidence>
<comment type="cofactor">
    <cofactor evidence="1">
        <name>pyridoxal 5'-phosphate</name>
        <dbReference type="ChEBI" id="CHEBI:597326"/>
    </cofactor>
</comment>
<keyword evidence="7" id="KW-1185">Reference proteome</keyword>
<dbReference type="PIRSF" id="PIRSF000521">
    <property type="entry name" value="Transaminase_4ab_Lys_Orn"/>
    <property type="match status" value="1"/>
</dbReference>
<evidence type="ECO:0000256" key="4">
    <source>
        <dbReference type="ARBA" id="ARBA00022898"/>
    </source>
</evidence>
<evidence type="ECO:0000256" key="3">
    <source>
        <dbReference type="ARBA" id="ARBA00022679"/>
    </source>
</evidence>
<dbReference type="InterPro" id="IPR015421">
    <property type="entry name" value="PyrdxlP-dep_Trfase_major"/>
</dbReference>
<evidence type="ECO:0000313" key="7">
    <source>
        <dbReference type="Proteomes" id="UP000627538"/>
    </source>
</evidence>
<accession>A0A8I0GCC4</accession>
<protein>
    <submittedName>
        <fullName evidence="6">Acetylornithine transaminase</fullName>
        <ecNumber evidence="6">2.6.1.11</ecNumber>
    </submittedName>
</protein>
<evidence type="ECO:0000313" key="6">
    <source>
        <dbReference type="EMBL" id="MBD3688953.1"/>
    </source>
</evidence>
<dbReference type="GO" id="GO:0042802">
    <property type="term" value="F:identical protein binding"/>
    <property type="evidence" value="ECO:0007669"/>
    <property type="project" value="TreeGrafter"/>
</dbReference>